<keyword evidence="4" id="KW-1185">Reference proteome</keyword>
<proteinExistence type="inferred from homology"/>
<dbReference type="CDD" id="cd06223">
    <property type="entry name" value="PRTases_typeI"/>
    <property type="match status" value="1"/>
</dbReference>
<sequence length="254" mass="26352">MAHGARRASAALLDALLPPRCLSCEAEVAEHGTLCAACFTALTPVTAPFCARCGVPFAHEGQGEAGEGGLLCGACRNRTPAFRTARAAFRYGEGARRLILPFKHGDRTDLARPLARHMARAGAALLARAEIIVPVPVHWRRLVARRYDQAALLAQAVGRIAAIPVVPDMLRRIRATEALGGKSAAERAATVEGAFAVSRSGARRLAGRQVLLVDDVMTSGATAEACAVALLGAGAAGVDVLAAARVPDPRLGTA</sequence>
<organism evidence="3 4">
    <name type="scientific">Roseomonas alba</name>
    <dbReference type="NCBI Taxonomy" id="2846776"/>
    <lineage>
        <taxon>Bacteria</taxon>
        <taxon>Pseudomonadati</taxon>
        <taxon>Pseudomonadota</taxon>
        <taxon>Alphaproteobacteria</taxon>
        <taxon>Acetobacterales</taxon>
        <taxon>Roseomonadaceae</taxon>
        <taxon>Roseomonas</taxon>
    </lineage>
</organism>
<accession>A0ABS7A2P6</accession>
<feature type="domain" description="Double zinc ribbon" evidence="2">
    <location>
        <begin position="12"/>
        <end position="76"/>
    </location>
</feature>
<reference evidence="3 4" key="1">
    <citation type="submission" date="2021-07" db="EMBL/GenBank/DDBJ databases">
        <authorList>
            <person name="So Y."/>
        </authorList>
    </citation>
    <scope>NUCLEOTIDE SEQUENCE [LARGE SCALE GENOMIC DNA]</scope>
    <source>
        <strain evidence="3 4">HJA6</strain>
    </source>
</reference>
<dbReference type="InterPro" id="IPR000836">
    <property type="entry name" value="PRTase_dom"/>
</dbReference>
<comment type="similarity">
    <text evidence="1">Belongs to the ComF/GntX family.</text>
</comment>
<dbReference type="Gene3D" id="3.40.50.2020">
    <property type="match status" value="1"/>
</dbReference>
<dbReference type="PANTHER" id="PTHR47505:SF1">
    <property type="entry name" value="DNA UTILIZATION PROTEIN YHGH"/>
    <property type="match status" value="1"/>
</dbReference>
<dbReference type="EMBL" id="JAHYBZ010000001">
    <property type="protein sequence ID" value="MBW6396579.1"/>
    <property type="molecule type" value="Genomic_DNA"/>
</dbReference>
<comment type="caution">
    <text evidence="3">The sequence shown here is derived from an EMBL/GenBank/DDBJ whole genome shotgun (WGS) entry which is preliminary data.</text>
</comment>
<dbReference type="PANTHER" id="PTHR47505">
    <property type="entry name" value="DNA UTILIZATION PROTEIN YHGH"/>
    <property type="match status" value="1"/>
</dbReference>
<evidence type="ECO:0000313" key="4">
    <source>
        <dbReference type="Proteomes" id="UP001196565"/>
    </source>
</evidence>
<dbReference type="SUPFAM" id="SSF53271">
    <property type="entry name" value="PRTase-like"/>
    <property type="match status" value="1"/>
</dbReference>
<evidence type="ECO:0000256" key="1">
    <source>
        <dbReference type="ARBA" id="ARBA00008007"/>
    </source>
</evidence>
<protein>
    <submittedName>
        <fullName evidence="3">ComF family protein</fullName>
    </submittedName>
</protein>
<dbReference type="Proteomes" id="UP001196565">
    <property type="component" value="Unassembled WGS sequence"/>
</dbReference>
<evidence type="ECO:0000313" key="3">
    <source>
        <dbReference type="EMBL" id="MBW6396579.1"/>
    </source>
</evidence>
<name>A0ABS7A2P6_9PROT</name>
<gene>
    <name evidence="3" type="ORF">KPL78_01915</name>
</gene>
<dbReference type="Pfam" id="PF18912">
    <property type="entry name" value="DZR_2"/>
    <property type="match status" value="1"/>
</dbReference>
<evidence type="ECO:0000259" key="2">
    <source>
        <dbReference type="Pfam" id="PF18912"/>
    </source>
</evidence>
<dbReference type="InterPro" id="IPR029057">
    <property type="entry name" value="PRTase-like"/>
</dbReference>
<dbReference type="InterPro" id="IPR044005">
    <property type="entry name" value="DZR_2"/>
</dbReference>
<dbReference type="InterPro" id="IPR051910">
    <property type="entry name" value="ComF/GntX_DNA_util-trans"/>
</dbReference>